<keyword evidence="15" id="KW-1185">Reference proteome</keyword>
<evidence type="ECO:0000259" key="13">
    <source>
        <dbReference type="Pfam" id="PF12483"/>
    </source>
</evidence>
<sequence length="321" mass="36277">MDLTSLFCADCVRHMPSMEFALWLAVTAGISLFSLRKGHRQFKRARLIEDMPTSKIRSASQGYTELIGVAENRGITLSSPLSGSPCVWWRYTIEKYQRSGKSSHWVTVEKHAYQQPFNLRDNTGVCEIDPEGADISCRHHHVWYGSTRRPVSLLVPPRHRNNFLGLKTSIGFSGRYRYTEYLILEGDPIYALGDFVSDRAGQRSLTPEQIQGDILRTWKGDFAALLEKFDHNNDGQLDAREWQLVREAALDEARRQQSEISGQPLQHQLAKPRHEGLPFIIGSAEQEQLSSRFRRGALLYSGGFLAAGSMASWLLGARLLG</sequence>
<feature type="transmembrane region" description="Helical" evidence="12">
    <location>
        <begin position="297"/>
        <end position="315"/>
    </location>
</feature>
<accession>A0AAW8B2Z6</accession>
<gene>
    <name evidence="14" type="ORF">Q8A57_03970</name>
</gene>
<evidence type="ECO:0000256" key="7">
    <source>
        <dbReference type="ARBA" id="ARBA00022771"/>
    </source>
</evidence>
<protein>
    <recommendedName>
        <fullName evidence="3">RING-type E3 ubiquitin transferase</fullName>
        <ecNumber evidence="3">2.3.2.27</ecNumber>
    </recommendedName>
</protein>
<dbReference type="AlphaFoldDB" id="A0AAW8B2Z6"/>
<keyword evidence="10 12" id="KW-1133">Transmembrane helix</keyword>
<dbReference type="GO" id="GO:0061630">
    <property type="term" value="F:ubiquitin protein ligase activity"/>
    <property type="evidence" value="ECO:0007669"/>
    <property type="project" value="UniProtKB-EC"/>
</dbReference>
<evidence type="ECO:0000256" key="9">
    <source>
        <dbReference type="ARBA" id="ARBA00022833"/>
    </source>
</evidence>
<keyword evidence="9" id="KW-0862">Zinc</keyword>
<dbReference type="GO" id="GO:0016020">
    <property type="term" value="C:membrane"/>
    <property type="evidence" value="ECO:0007669"/>
    <property type="project" value="UniProtKB-SubCell"/>
</dbReference>
<dbReference type="EC" id="2.3.2.27" evidence="3"/>
<evidence type="ECO:0000256" key="12">
    <source>
        <dbReference type="SAM" id="Phobius"/>
    </source>
</evidence>
<comment type="subcellular location">
    <subcellularLocation>
        <location evidence="2">Membrane</location>
        <topology evidence="2">Multi-pass membrane protein</topology>
    </subcellularLocation>
</comment>
<dbReference type="GO" id="GO:0016567">
    <property type="term" value="P:protein ubiquitination"/>
    <property type="evidence" value="ECO:0007669"/>
    <property type="project" value="InterPro"/>
</dbReference>
<keyword evidence="4" id="KW-0808">Transferase</keyword>
<evidence type="ECO:0000256" key="5">
    <source>
        <dbReference type="ARBA" id="ARBA00022692"/>
    </source>
</evidence>
<evidence type="ECO:0000256" key="4">
    <source>
        <dbReference type="ARBA" id="ARBA00022679"/>
    </source>
</evidence>
<dbReference type="InterPro" id="IPR022170">
    <property type="entry name" value="MUL1-like"/>
</dbReference>
<keyword evidence="6" id="KW-0479">Metal-binding</keyword>
<evidence type="ECO:0000256" key="10">
    <source>
        <dbReference type="ARBA" id="ARBA00022989"/>
    </source>
</evidence>
<evidence type="ECO:0000256" key="3">
    <source>
        <dbReference type="ARBA" id="ARBA00012483"/>
    </source>
</evidence>
<feature type="transmembrane region" description="Helical" evidence="12">
    <location>
        <begin position="20"/>
        <end position="36"/>
    </location>
</feature>
<dbReference type="PROSITE" id="PS00018">
    <property type="entry name" value="EF_HAND_1"/>
    <property type="match status" value="1"/>
</dbReference>
<evidence type="ECO:0000256" key="1">
    <source>
        <dbReference type="ARBA" id="ARBA00000900"/>
    </source>
</evidence>
<dbReference type="Proteomes" id="UP001178354">
    <property type="component" value="Unassembled WGS sequence"/>
</dbReference>
<keyword evidence="8" id="KW-0833">Ubl conjugation pathway</keyword>
<keyword evidence="5 12" id="KW-0812">Transmembrane</keyword>
<evidence type="ECO:0000256" key="8">
    <source>
        <dbReference type="ARBA" id="ARBA00022786"/>
    </source>
</evidence>
<feature type="domain" description="E3 Ubiquitin ligase MUL1-like" evidence="13">
    <location>
        <begin position="98"/>
        <end position="202"/>
    </location>
</feature>
<name>A0AAW8B2Z6_9GAMM</name>
<organism evidence="14 15">
    <name type="scientific">Porticoccus litoralis</name>
    <dbReference type="NCBI Taxonomy" id="434086"/>
    <lineage>
        <taxon>Bacteria</taxon>
        <taxon>Pseudomonadati</taxon>
        <taxon>Pseudomonadota</taxon>
        <taxon>Gammaproteobacteria</taxon>
        <taxon>Cellvibrionales</taxon>
        <taxon>Porticoccaceae</taxon>
        <taxon>Porticoccus</taxon>
    </lineage>
</organism>
<evidence type="ECO:0000313" key="15">
    <source>
        <dbReference type="Proteomes" id="UP001178354"/>
    </source>
</evidence>
<keyword evidence="7" id="KW-0863">Zinc-finger</keyword>
<dbReference type="GO" id="GO:0008270">
    <property type="term" value="F:zinc ion binding"/>
    <property type="evidence" value="ECO:0007669"/>
    <property type="project" value="UniProtKB-KW"/>
</dbReference>
<evidence type="ECO:0000256" key="6">
    <source>
        <dbReference type="ARBA" id="ARBA00022723"/>
    </source>
</evidence>
<keyword evidence="11 12" id="KW-0472">Membrane</keyword>
<comment type="caution">
    <text evidence="14">The sequence shown here is derived from an EMBL/GenBank/DDBJ whole genome shotgun (WGS) entry which is preliminary data.</text>
</comment>
<dbReference type="EMBL" id="JAUUUU010000001">
    <property type="protein sequence ID" value="MDP1520119.1"/>
    <property type="molecule type" value="Genomic_DNA"/>
</dbReference>
<evidence type="ECO:0000256" key="11">
    <source>
        <dbReference type="ARBA" id="ARBA00023136"/>
    </source>
</evidence>
<comment type="catalytic activity">
    <reaction evidence="1">
        <text>S-ubiquitinyl-[E2 ubiquitin-conjugating enzyme]-L-cysteine + [acceptor protein]-L-lysine = [E2 ubiquitin-conjugating enzyme]-L-cysteine + N(6)-ubiquitinyl-[acceptor protein]-L-lysine.</text>
        <dbReference type="EC" id="2.3.2.27"/>
    </reaction>
</comment>
<evidence type="ECO:0000313" key="14">
    <source>
        <dbReference type="EMBL" id="MDP1520119.1"/>
    </source>
</evidence>
<dbReference type="Pfam" id="PF12483">
    <property type="entry name" value="GIDE"/>
    <property type="match status" value="1"/>
</dbReference>
<dbReference type="RefSeq" id="WP_305169632.1">
    <property type="nucleotide sequence ID" value="NZ_JAUUUU010000001.1"/>
</dbReference>
<evidence type="ECO:0000256" key="2">
    <source>
        <dbReference type="ARBA" id="ARBA00004141"/>
    </source>
</evidence>
<reference evidence="14" key="1">
    <citation type="journal article" date="2010" name="Int. J. Syst. Evol. Microbiol.">
        <title>Porticoccus litoralis gen. nov., sp. nov., a gammaproteobacterium isolated from the Yellow Sea.</title>
        <authorList>
            <person name="Oh H.M."/>
            <person name="Kim H."/>
            <person name="Kim K.M."/>
            <person name="Min G.S."/>
            <person name="Cho J.C."/>
        </authorList>
    </citation>
    <scope>NUCLEOTIDE SEQUENCE</scope>
    <source>
        <strain evidence="14">DSM 25064</strain>
    </source>
</reference>
<reference evidence="14" key="2">
    <citation type="submission" date="2023-08" db="EMBL/GenBank/DDBJ databases">
        <authorList>
            <person name="Luo J."/>
        </authorList>
    </citation>
    <scope>NUCLEOTIDE SEQUENCE</scope>
    <source>
        <strain evidence="14">DSM 25064</strain>
    </source>
</reference>
<proteinExistence type="predicted"/>
<dbReference type="InterPro" id="IPR018247">
    <property type="entry name" value="EF_Hand_1_Ca_BS"/>
</dbReference>